<dbReference type="OrthoDB" id="7504729at2"/>
<name>A0A0J7Y5V9_9SPHN</name>
<feature type="transmembrane region" description="Helical" evidence="1">
    <location>
        <begin position="122"/>
        <end position="145"/>
    </location>
</feature>
<evidence type="ECO:0008006" key="4">
    <source>
        <dbReference type="Google" id="ProtNLM"/>
    </source>
</evidence>
<keyword evidence="3" id="KW-1185">Reference proteome</keyword>
<evidence type="ECO:0000313" key="2">
    <source>
        <dbReference type="EMBL" id="KMS59309.1"/>
    </source>
</evidence>
<feature type="transmembrane region" description="Helical" evidence="1">
    <location>
        <begin position="91"/>
        <end position="110"/>
    </location>
</feature>
<evidence type="ECO:0000313" key="3">
    <source>
        <dbReference type="Proteomes" id="UP000052268"/>
    </source>
</evidence>
<dbReference type="RefSeq" id="WP_059150086.1">
    <property type="nucleotide sequence ID" value="NZ_KQ130452.1"/>
</dbReference>
<dbReference type="AlphaFoldDB" id="A0A0J7Y5V9"/>
<dbReference type="PATRIC" id="fig|1114963.3.peg.668"/>
<evidence type="ECO:0000256" key="1">
    <source>
        <dbReference type="SAM" id="Phobius"/>
    </source>
</evidence>
<feature type="transmembrane region" description="Helical" evidence="1">
    <location>
        <begin position="53"/>
        <end position="79"/>
    </location>
</feature>
<keyword evidence="1" id="KW-0472">Membrane</keyword>
<comment type="caution">
    <text evidence="2">The sequence shown here is derived from an EMBL/GenBank/DDBJ whole genome shotgun (WGS) entry which is preliminary data.</text>
</comment>
<protein>
    <recommendedName>
        <fullName evidence="4">DUF1109 domain-containing protein</fullName>
    </recommendedName>
</protein>
<sequence>MVDHDALIDTLCHEASPVRRVAPAWRRALAWAPVALGAGYLATQFIHRSGTDWAGPMAGIAAANIALSLMLGLAAFIAALSVSVAGGAARLNLFIVAGAASWLSLALYSISISGHPRGELGHGSYCFTFVLAAGIPMILVTILALRRTRSLTPVRSLTLAGAGIAFLSFALLAFCHPIEMSAMDFMGHLGAGVLLGAVTVLLGRKSIAA</sequence>
<dbReference type="EMBL" id="JACU01000002">
    <property type="protein sequence ID" value="KMS59309.1"/>
    <property type="molecule type" value="Genomic_DNA"/>
</dbReference>
<reference evidence="2 3" key="1">
    <citation type="journal article" date="2015" name="G3 (Bethesda)">
        <title>Insights into Ongoing Evolution of the Hexachlorocyclohexane Catabolic Pathway from Comparative Genomics of Ten Sphingomonadaceae Strains.</title>
        <authorList>
            <person name="Pearce S.L."/>
            <person name="Oakeshott J.G."/>
            <person name="Pandey G."/>
        </authorList>
    </citation>
    <scope>NUCLEOTIDE SEQUENCE [LARGE SCALE GENOMIC DNA]</scope>
    <source>
        <strain evidence="2 3">LL02</strain>
    </source>
</reference>
<accession>A0A0J7Y5V9</accession>
<gene>
    <name evidence="2" type="ORF">V474_08835</name>
</gene>
<organism evidence="2 3">
    <name type="scientific">Novosphingobium barchaimii LL02</name>
    <dbReference type="NCBI Taxonomy" id="1114963"/>
    <lineage>
        <taxon>Bacteria</taxon>
        <taxon>Pseudomonadati</taxon>
        <taxon>Pseudomonadota</taxon>
        <taxon>Alphaproteobacteria</taxon>
        <taxon>Sphingomonadales</taxon>
        <taxon>Sphingomonadaceae</taxon>
        <taxon>Novosphingobium</taxon>
    </lineage>
</organism>
<keyword evidence="1" id="KW-0812">Transmembrane</keyword>
<keyword evidence="1" id="KW-1133">Transmembrane helix</keyword>
<feature type="transmembrane region" description="Helical" evidence="1">
    <location>
        <begin position="157"/>
        <end position="179"/>
    </location>
</feature>
<feature type="transmembrane region" description="Helical" evidence="1">
    <location>
        <begin position="28"/>
        <end position="47"/>
    </location>
</feature>
<dbReference type="Proteomes" id="UP000052268">
    <property type="component" value="Unassembled WGS sequence"/>
</dbReference>
<feature type="transmembrane region" description="Helical" evidence="1">
    <location>
        <begin position="185"/>
        <end position="203"/>
    </location>
</feature>
<proteinExistence type="predicted"/>